<dbReference type="RefSeq" id="WP_061780290.1">
    <property type="nucleotide sequence ID" value="NZ_CP065714.1"/>
</dbReference>
<dbReference type="Gene3D" id="1.10.10.10">
    <property type="entry name" value="Winged helix-like DNA-binding domain superfamily/Winged helix DNA-binding domain"/>
    <property type="match status" value="1"/>
</dbReference>
<keyword evidence="1" id="KW-0614">Plasmid</keyword>
<proteinExistence type="predicted"/>
<dbReference type="GeneID" id="78486505"/>
<dbReference type="SUPFAM" id="SSF46785">
    <property type="entry name" value="Winged helix' DNA-binding domain"/>
    <property type="match status" value="1"/>
</dbReference>
<organism evidence="1 2">
    <name type="scientific">Sphingomonas paucimobilis</name>
    <name type="common">Pseudomonas paucimobilis</name>
    <dbReference type="NCBI Taxonomy" id="13689"/>
    <lineage>
        <taxon>Bacteria</taxon>
        <taxon>Pseudomonadati</taxon>
        <taxon>Pseudomonadota</taxon>
        <taxon>Alphaproteobacteria</taxon>
        <taxon>Sphingomonadales</taxon>
        <taxon>Sphingomonadaceae</taxon>
        <taxon>Sphingomonas</taxon>
    </lineage>
</organism>
<gene>
    <name evidence="1" type="ORF">I6G38_20740</name>
</gene>
<sequence length="162" mass="18345">MSKQPDDTTKEAGSNVFSIAAVAKPKKRKDKWPDAVLSRGYSMIPSILLWGQAKMGLKPDELNVLLQLISHWWSADHDPHPAKDTIARRMGKDARTVQRHLTALETKGFIKRVERFKRHKGQDSNGYDLSGLIAKLETIAPEFEKVTDQNKRRRAKAETKTA</sequence>
<dbReference type="InterPro" id="IPR036388">
    <property type="entry name" value="WH-like_DNA-bd_sf"/>
</dbReference>
<accession>A0A7T3AFF7</accession>
<dbReference type="Pfam" id="PF13730">
    <property type="entry name" value="HTH_36"/>
    <property type="match status" value="1"/>
</dbReference>
<geneLocation type="plasmid" evidence="1 2">
    <name>unnamed1</name>
</geneLocation>
<dbReference type="AlphaFoldDB" id="A0A7T3AFF7"/>
<dbReference type="InterPro" id="IPR036390">
    <property type="entry name" value="WH_DNA-bd_sf"/>
</dbReference>
<name>A0A7T3AFF7_SPHPI</name>
<dbReference type="EMBL" id="CP065714">
    <property type="protein sequence ID" value="QPT10938.1"/>
    <property type="molecule type" value="Genomic_DNA"/>
</dbReference>
<reference evidence="1 2" key="1">
    <citation type="submission" date="2020-12" db="EMBL/GenBank/DDBJ databases">
        <title>FDA dAtabase for Regulatory Grade micrObial Sequences (FDA-ARGOS): Supporting development and validation of Infectious Disease Dx tests.</title>
        <authorList>
            <person name="Sproer C."/>
            <person name="Gronow S."/>
            <person name="Severitt S."/>
            <person name="Schroder I."/>
            <person name="Tallon L."/>
            <person name="Sadzewicz L."/>
            <person name="Zhao X."/>
            <person name="Boylan J."/>
            <person name="Ott S."/>
            <person name="Bowen H."/>
            <person name="Vavikolanu K."/>
            <person name="Mehta A."/>
            <person name="Aluvathingal J."/>
            <person name="Nadendla S."/>
            <person name="Lowell S."/>
            <person name="Myers T."/>
            <person name="Yan Y."/>
            <person name="Sichtig H."/>
        </authorList>
    </citation>
    <scope>NUCLEOTIDE SEQUENCE [LARGE SCALE GENOMIC DNA]</scope>
    <source>
        <strain evidence="1 2">FDAARGOS_881</strain>
        <plasmid evidence="1 2">unnamed1</plasmid>
    </source>
</reference>
<evidence type="ECO:0000313" key="1">
    <source>
        <dbReference type="EMBL" id="QPT10938.1"/>
    </source>
</evidence>
<evidence type="ECO:0000313" key="2">
    <source>
        <dbReference type="Proteomes" id="UP000594836"/>
    </source>
</evidence>
<protein>
    <submittedName>
        <fullName evidence="1">Helix-turn-helix domain-containing protein</fullName>
    </submittedName>
</protein>
<dbReference type="Proteomes" id="UP000594836">
    <property type="component" value="Plasmid unnamed1"/>
</dbReference>